<dbReference type="AlphaFoldDB" id="C4XWA1"/>
<dbReference type="FunCoup" id="C4XWA1">
    <property type="interactions" value="893"/>
</dbReference>
<feature type="domain" description="RRM" evidence="4">
    <location>
        <begin position="137"/>
        <end position="227"/>
    </location>
</feature>
<dbReference type="InterPro" id="IPR034226">
    <property type="entry name" value="Nop13/Rnp24_RRM2"/>
</dbReference>
<dbReference type="Gene3D" id="3.30.70.330">
    <property type="match status" value="2"/>
</dbReference>
<protein>
    <recommendedName>
        <fullName evidence="4">RRM domain-containing protein</fullName>
    </recommendedName>
</protein>
<dbReference type="PANTHER" id="PTHR23236">
    <property type="entry name" value="EUKARYOTIC TRANSLATION INITIATION FACTOR 4B/4H"/>
    <property type="match status" value="1"/>
</dbReference>
<evidence type="ECO:0000259" key="4">
    <source>
        <dbReference type="PROSITE" id="PS50102"/>
    </source>
</evidence>
<dbReference type="VEuPathDB" id="FungiDB:CLUG_00224"/>
<feature type="compositionally biased region" description="Basic and acidic residues" evidence="3">
    <location>
        <begin position="124"/>
        <end position="133"/>
    </location>
</feature>
<evidence type="ECO:0000256" key="2">
    <source>
        <dbReference type="PROSITE-ProRule" id="PRU00176"/>
    </source>
</evidence>
<dbReference type="InParanoid" id="C4XWA1"/>
<dbReference type="EMBL" id="CH408076">
    <property type="protein sequence ID" value="EEQ36101.1"/>
    <property type="molecule type" value="Genomic_DNA"/>
</dbReference>
<dbReference type="Pfam" id="PF00076">
    <property type="entry name" value="RRM_1"/>
    <property type="match status" value="1"/>
</dbReference>
<feature type="region of interest" description="Disordered" evidence="3">
    <location>
        <begin position="1"/>
        <end position="133"/>
    </location>
</feature>
<dbReference type="GO" id="GO:0005730">
    <property type="term" value="C:nucleolus"/>
    <property type="evidence" value="ECO:0007669"/>
    <property type="project" value="TreeGrafter"/>
</dbReference>
<dbReference type="SMART" id="SM00360">
    <property type="entry name" value="RRM"/>
    <property type="match status" value="2"/>
</dbReference>
<dbReference type="CDD" id="cd12397">
    <property type="entry name" value="RRM2_Nop13p_fungi"/>
    <property type="match status" value="1"/>
</dbReference>
<feature type="domain" description="RRM" evidence="4">
    <location>
        <begin position="247"/>
        <end position="325"/>
    </location>
</feature>
<dbReference type="PROSITE" id="PS50102">
    <property type="entry name" value="RRM"/>
    <property type="match status" value="2"/>
</dbReference>
<feature type="compositionally biased region" description="Acidic residues" evidence="3">
    <location>
        <begin position="52"/>
        <end position="66"/>
    </location>
</feature>
<organism evidence="5 6">
    <name type="scientific">Clavispora lusitaniae (strain ATCC 42720)</name>
    <name type="common">Yeast</name>
    <name type="synonym">Candida lusitaniae</name>
    <dbReference type="NCBI Taxonomy" id="306902"/>
    <lineage>
        <taxon>Eukaryota</taxon>
        <taxon>Fungi</taxon>
        <taxon>Dikarya</taxon>
        <taxon>Ascomycota</taxon>
        <taxon>Saccharomycotina</taxon>
        <taxon>Pichiomycetes</taxon>
        <taxon>Metschnikowiaceae</taxon>
        <taxon>Clavispora</taxon>
    </lineage>
</organism>
<dbReference type="STRING" id="306902.C4XWA1"/>
<dbReference type="KEGG" id="clu:CLUG_00224"/>
<dbReference type="OMA" id="RVWVNQL"/>
<gene>
    <name evidence="5" type="ORF">CLUG_00224</name>
</gene>
<evidence type="ECO:0000256" key="3">
    <source>
        <dbReference type="SAM" id="MobiDB-lite"/>
    </source>
</evidence>
<dbReference type="SUPFAM" id="SSF54928">
    <property type="entry name" value="RNA-binding domain, RBD"/>
    <property type="match status" value="2"/>
</dbReference>
<dbReference type="InterPro" id="IPR000504">
    <property type="entry name" value="RRM_dom"/>
</dbReference>
<feature type="compositionally biased region" description="Basic and acidic residues" evidence="3">
    <location>
        <begin position="23"/>
        <end position="32"/>
    </location>
</feature>
<evidence type="ECO:0000313" key="6">
    <source>
        <dbReference type="Proteomes" id="UP000007703"/>
    </source>
</evidence>
<dbReference type="Proteomes" id="UP000007703">
    <property type="component" value="Unassembled WGS sequence"/>
</dbReference>
<sequence>MKRSGTWNFHDAHRNLLLIMTETIERKESKKEKRDRKKEKKEKKDRKRKLEDESDNVNEDDEDKEEKEDSKTSDEPNAEEGTNNELEIDLSAQVPLSKKQQRLLKKGKLDLEKISKKHPAPRPANEEAEAKPARSEFGVWIGNLSYDTSKEDLVRFITAKTASFGEEGDHVPVEEKDITRVNLPKKENKIKGFAYVDLPSAKHVDSVVSLSESVLNGRKLLIKNSSSFEGRPEADSKKPLSKNPPSRILFVGNLSFDTTEDNLEEHFRHCGDIVRIRMATFEDTGKCKGFAFIDFKDESGPTAALKSKLAKKLINRPLRLEYGEDRSKRNPKRFAGEERPEREEREGSGAEPAERERDSREMTRTPQRERPARPPKRQYNDYEQPGKRVKSSIALATAQRASAAIVPSQGKKTTFD</sequence>
<dbReference type="GO" id="GO:0003723">
    <property type="term" value="F:RNA binding"/>
    <property type="evidence" value="ECO:0007669"/>
    <property type="project" value="UniProtKB-UniRule"/>
</dbReference>
<reference evidence="5 6" key="1">
    <citation type="journal article" date="2009" name="Nature">
        <title>Evolution of pathogenicity and sexual reproduction in eight Candida genomes.</title>
        <authorList>
            <person name="Butler G."/>
            <person name="Rasmussen M.D."/>
            <person name="Lin M.F."/>
            <person name="Santos M.A."/>
            <person name="Sakthikumar S."/>
            <person name="Munro C.A."/>
            <person name="Rheinbay E."/>
            <person name="Grabherr M."/>
            <person name="Forche A."/>
            <person name="Reedy J.L."/>
            <person name="Agrafioti I."/>
            <person name="Arnaud M.B."/>
            <person name="Bates S."/>
            <person name="Brown A.J."/>
            <person name="Brunke S."/>
            <person name="Costanzo M.C."/>
            <person name="Fitzpatrick D.A."/>
            <person name="de Groot P.W."/>
            <person name="Harris D."/>
            <person name="Hoyer L.L."/>
            <person name="Hube B."/>
            <person name="Klis F.M."/>
            <person name="Kodira C."/>
            <person name="Lennard N."/>
            <person name="Logue M.E."/>
            <person name="Martin R."/>
            <person name="Neiman A.M."/>
            <person name="Nikolaou E."/>
            <person name="Quail M.A."/>
            <person name="Quinn J."/>
            <person name="Santos M.C."/>
            <person name="Schmitzberger F.F."/>
            <person name="Sherlock G."/>
            <person name="Shah P."/>
            <person name="Silverstein K.A."/>
            <person name="Skrzypek M.S."/>
            <person name="Soll D."/>
            <person name="Staggs R."/>
            <person name="Stansfield I."/>
            <person name="Stumpf M.P."/>
            <person name="Sudbery P.E."/>
            <person name="Srikantha T."/>
            <person name="Zeng Q."/>
            <person name="Berman J."/>
            <person name="Berriman M."/>
            <person name="Heitman J."/>
            <person name="Gow N.A."/>
            <person name="Lorenz M.C."/>
            <person name="Birren B.W."/>
            <person name="Kellis M."/>
            <person name="Cuomo C.A."/>
        </authorList>
    </citation>
    <scope>NUCLEOTIDE SEQUENCE [LARGE SCALE GENOMIC DNA]</scope>
    <source>
        <strain evidence="5 6">ATCC 42720</strain>
    </source>
</reference>
<dbReference type="InterPro" id="IPR035979">
    <property type="entry name" value="RBD_domain_sf"/>
</dbReference>
<evidence type="ECO:0000313" key="5">
    <source>
        <dbReference type="EMBL" id="EEQ36101.1"/>
    </source>
</evidence>
<dbReference type="HOGENOM" id="CLU_027451_0_0_1"/>
<keyword evidence="1 2" id="KW-0694">RNA-binding</keyword>
<dbReference type="InterPro" id="IPR012677">
    <property type="entry name" value="Nucleotide-bd_a/b_plait_sf"/>
</dbReference>
<feature type="compositionally biased region" description="Basic and acidic residues" evidence="3">
    <location>
        <begin position="322"/>
        <end position="386"/>
    </location>
</feature>
<feature type="region of interest" description="Disordered" evidence="3">
    <location>
        <begin position="322"/>
        <end position="392"/>
    </location>
</feature>
<proteinExistence type="predicted"/>
<name>C4XWA1_CLAL4</name>
<evidence type="ECO:0000256" key="1">
    <source>
        <dbReference type="ARBA" id="ARBA00022884"/>
    </source>
</evidence>
<dbReference type="OrthoDB" id="1875751at2759"/>
<dbReference type="GeneID" id="8499560"/>
<feature type="compositionally biased region" description="Basic residues" evidence="3">
    <location>
        <begin position="33"/>
        <end position="47"/>
    </location>
</feature>
<accession>C4XWA1</accession>
<dbReference type="PANTHER" id="PTHR23236:SF95">
    <property type="entry name" value="NUCLEOLAR PROTEIN 13"/>
    <property type="match status" value="1"/>
</dbReference>